<proteinExistence type="predicted"/>
<gene>
    <name evidence="2" type="ORF">SAMN04489812_1945</name>
</gene>
<organism evidence="2 3">
    <name type="scientific">Microlunatus soli</name>
    <dbReference type="NCBI Taxonomy" id="630515"/>
    <lineage>
        <taxon>Bacteria</taxon>
        <taxon>Bacillati</taxon>
        <taxon>Actinomycetota</taxon>
        <taxon>Actinomycetes</taxon>
        <taxon>Propionibacteriales</taxon>
        <taxon>Propionibacteriaceae</taxon>
        <taxon>Microlunatus</taxon>
    </lineage>
</organism>
<dbReference type="EMBL" id="LT629772">
    <property type="protein sequence ID" value="SDS45117.1"/>
    <property type="molecule type" value="Genomic_DNA"/>
</dbReference>
<dbReference type="AlphaFoldDB" id="A0A1H1SAV1"/>
<keyword evidence="3" id="KW-1185">Reference proteome</keyword>
<evidence type="ECO:0000313" key="3">
    <source>
        <dbReference type="Proteomes" id="UP000199103"/>
    </source>
</evidence>
<evidence type="ECO:0000256" key="1">
    <source>
        <dbReference type="SAM" id="MobiDB-lite"/>
    </source>
</evidence>
<name>A0A1H1SAV1_9ACTN</name>
<dbReference type="Proteomes" id="UP000199103">
    <property type="component" value="Chromosome I"/>
</dbReference>
<feature type="region of interest" description="Disordered" evidence="1">
    <location>
        <begin position="76"/>
        <end position="98"/>
    </location>
</feature>
<protein>
    <submittedName>
        <fullName evidence="2">Uncharacterized protein</fullName>
    </submittedName>
</protein>
<accession>A0A1H1SAV1</accession>
<feature type="compositionally biased region" description="Low complexity" evidence="1">
    <location>
        <begin position="79"/>
        <end position="98"/>
    </location>
</feature>
<evidence type="ECO:0000313" key="2">
    <source>
        <dbReference type="EMBL" id="SDS45117.1"/>
    </source>
</evidence>
<dbReference type="OrthoDB" id="3476865at2"/>
<dbReference type="RefSeq" id="WP_091523624.1">
    <property type="nucleotide sequence ID" value="NZ_LT629772.1"/>
</dbReference>
<reference evidence="2 3" key="1">
    <citation type="submission" date="2016-10" db="EMBL/GenBank/DDBJ databases">
        <authorList>
            <person name="de Groot N.N."/>
        </authorList>
    </citation>
    <scope>NUCLEOTIDE SEQUENCE [LARGE SCALE GENOMIC DNA]</scope>
    <source>
        <strain evidence="2 3">DSM 21800</strain>
    </source>
</reference>
<sequence length="98" mass="10516">MRVARARADDARQYCVLVVGKAAAGEITTIYGDAGPCDFEGYSIRITDSDWRNTISSFSTRAGCNAVIGRDTQSFSGLSWSWGTRTPTPSTSTTSGRP</sequence>